<evidence type="ECO:0000256" key="18">
    <source>
        <dbReference type="HAMAP-Rule" id="MF_01966"/>
    </source>
</evidence>
<feature type="binding site" evidence="17">
    <location>
        <position position="308"/>
    </location>
    <ligand>
        <name>(6S)-NADPHX</name>
        <dbReference type="ChEBI" id="CHEBI:64076"/>
    </ligand>
</feature>
<keyword evidence="7 17" id="KW-0067">ATP-binding</keyword>
<feature type="binding site" evidence="18">
    <location>
        <begin position="58"/>
        <end position="62"/>
    </location>
    <ligand>
        <name>(6S)-NADPHX</name>
        <dbReference type="ChEBI" id="CHEBI:64076"/>
    </ligand>
</feature>
<dbReference type="EC" id="5.1.99.6" evidence="19"/>
<dbReference type="HAMAP" id="MF_01966">
    <property type="entry name" value="NADHX_epimerase"/>
    <property type="match status" value="1"/>
</dbReference>
<keyword evidence="12 17" id="KW-0456">Lyase</keyword>
<feature type="binding site" evidence="18">
    <location>
        <position position="119"/>
    </location>
    <ligand>
        <name>K(+)</name>
        <dbReference type="ChEBI" id="CHEBI:29103"/>
    </ligand>
</feature>
<dbReference type="InterPro" id="IPR036652">
    <property type="entry name" value="YjeF_N_dom_sf"/>
</dbReference>
<dbReference type="eggNOG" id="COG0063">
    <property type="taxonomic scope" value="Bacteria"/>
</dbReference>
<keyword evidence="11 18" id="KW-0413">Isomerase</keyword>
<evidence type="ECO:0000259" key="21">
    <source>
        <dbReference type="PROSITE" id="PS51385"/>
    </source>
</evidence>
<dbReference type="PIRSF" id="PIRSF017184">
    <property type="entry name" value="Nnr"/>
    <property type="match status" value="1"/>
</dbReference>
<comment type="similarity">
    <text evidence="4 19">In the C-terminal section; belongs to the NnrD/CARKD family.</text>
</comment>
<feature type="binding site" evidence="18">
    <location>
        <begin position="123"/>
        <end position="129"/>
    </location>
    <ligand>
        <name>(6S)-NADPHX</name>
        <dbReference type="ChEBI" id="CHEBI:64076"/>
    </ligand>
</feature>
<evidence type="ECO:0000256" key="9">
    <source>
        <dbReference type="ARBA" id="ARBA00022958"/>
    </source>
</evidence>
<keyword evidence="8 17" id="KW-0521">NADP</keyword>
<dbReference type="GO" id="GO:0052855">
    <property type="term" value="F:ADP-dependent NAD(P)H-hydrate dehydratase activity"/>
    <property type="evidence" value="ECO:0007669"/>
    <property type="project" value="UniProtKB-UniRule"/>
</dbReference>
<evidence type="ECO:0000256" key="3">
    <source>
        <dbReference type="ARBA" id="ARBA00006001"/>
    </source>
</evidence>
<feature type="domain" description="YjeF N-terminal" evidence="21">
    <location>
        <begin position="11"/>
        <end position="209"/>
    </location>
</feature>
<keyword evidence="22" id="KW-0418">Kinase</keyword>
<feature type="binding site" evidence="17">
    <location>
        <position position="248"/>
    </location>
    <ligand>
        <name>(6S)-NADPHX</name>
        <dbReference type="ChEBI" id="CHEBI:64076"/>
    </ligand>
</feature>
<evidence type="ECO:0000313" key="22">
    <source>
        <dbReference type="EMBL" id="KDN24754.1"/>
    </source>
</evidence>
<comment type="similarity">
    <text evidence="17">Belongs to the NnrD/CARKD family.</text>
</comment>
<sequence>MRQPIYTAEDVRLWEQRWFDQDNSSFGLMCQAALLMAHHIIDIARDTDSICVWCGTGNNGGDGLMIARYLHDFGFDVTVVLPNPPTTPDANRALAQAQMTSILISDDINNTPPADIQIDAIFGIGLSRALDEDYQALIHRFNDSQGLKISVDVPSGLHANTGIALPVCVRADVTLCLIGLKSGLFGSTSKDAVGRVITVPLIPNDGAIRPIAHLVDTPPTLPPRKHTAHKGDFGSVMVIGGHPHMGGAVIMSAESAMATGAGRTTVLTHVNHHSAILSRSPNLMLGDIDDANALDSLVKMDAVCFGMGLGRDGWAKQTFKRIFDHLLANMTNKAVILDADALWHLATYPMQCKLPQKWVLTPHSSEAARLLDTAAQAIEDDRFAAIHALQHTYGGQWVLKGANSLALDHTGTLEICTLGNAGMATAGMGDVLSGMMAGILAQYDTSPMTAVTLHAHAGDLLAKDGTRGLFAHQMPHAIRQAVNLK</sequence>
<feature type="binding site" evidence="17">
    <location>
        <position position="430"/>
    </location>
    <ligand>
        <name>(6S)-NADPHX</name>
        <dbReference type="ChEBI" id="CHEBI:64076"/>
    </ligand>
</feature>
<dbReference type="eggNOG" id="COG0062">
    <property type="taxonomic scope" value="Bacteria"/>
</dbReference>
<dbReference type="InterPro" id="IPR017953">
    <property type="entry name" value="Carbohydrate_kinase_pred_CS"/>
</dbReference>
<dbReference type="Proteomes" id="UP000035860">
    <property type="component" value="Unassembled WGS sequence"/>
</dbReference>
<dbReference type="Pfam" id="PF01256">
    <property type="entry name" value="Carb_kinase"/>
    <property type="match status" value="1"/>
</dbReference>
<dbReference type="Gene3D" id="3.40.1190.20">
    <property type="match status" value="1"/>
</dbReference>
<feature type="domain" description="YjeF C-terminal" evidence="20">
    <location>
        <begin position="213"/>
        <end position="485"/>
    </location>
</feature>
<accession>A0A066UKS7</accession>
<comment type="cofactor">
    <cofactor evidence="18 19">
        <name>K(+)</name>
        <dbReference type="ChEBI" id="CHEBI:29103"/>
    </cofactor>
    <text evidence="18 19">Binds 1 potassium ion per subunit.</text>
</comment>
<evidence type="ECO:0000256" key="6">
    <source>
        <dbReference type="ARBA" id="ARBA00022741"/>
    </source>
</evidence>
<dbReference type="PANTHER" id="PTHR12592:SF0">
    <property type="entry name" value="ATP-DEPENDENT (S)-NAD(P)H-HYDRATE DEHYDRATASE"/>
    <property type="match status" value="1"/>
</dbReference>
<keyword evidence="9 18" id="KW-0630">Potassium</keyword>
<evidence type="ECO:0000256" key="10">
    <source>
        <dbReference type="ARBA" id="ARBA00023027"/>
    </source>
</evidence>
<evidence type="ECO:0000256" key="7">
    <source>
        <dbReference type="ARBA" id="ARBA00022840"/>
    </source>
</evidence>
<dbReference type="InterPro" id="IPR030677">
    <property type="entry name" value="Nnr"/>
</dbReference>
<comment type="similarity">
    <text evidence="18">Belongs to the NnrE/AIBP family.</text>
</comment>
<evidence type="ECO:0000256" key="2">
    <source>
        <dbReference type="ARBA" id="ARBA00000909"/>
    </source>
</evidence>
<dbReference type="GO" id="GO:0005524">
    <property type="term" value="F:ATP binding"/>
    <property type="evidence" value="ECO:0007669"/>
    <property type="project" value="UniProtKB-UniRule"/>
</dbReference>
<evidence type="ECO:0000256" key="17">
    <source>
        <dbReference type="HAMAP-Rule" id="MF_01965"/>
    </source>
</evidence>
<dbReference type="GO" id="GO:0110051">
    <property type="term" value="P:metabolite repair"/>
    <property type="evidence" value="ECO:0007669"/>
    <property type="project" value="TreeGrafter"/>
</dbReference>
<feature type="binding site" evidence="17">
    <location>
        <position position="363"/>
    </location>
    <ligand>
        <name>(6S)-NADPHX</name>
        <dbReference type="ChEBI" id="CHEBI:64076"/>
    </ligand>
</feature>
<keyword evidence="5 18" id="KW-0479">Metal-binding</keyword>
<dbReference type="Pfam" id="PF03853">
    <property type="entry name" value="YjeF_N"/>
    <property type="match status" value="1"/>
</dbReference>
<comment type="subunit">
    <text evidence="17">Homotetramer.</text>
</comment>
<evidence type="ECO:0000256" key="8">
    <source>
        <dbReference type="ARBA" id="ARBA00022857"/>
    </source>
</evidence>
<keyword evidence="23" id="KW-1185">Reference proteome</keyword>
<reference evidence="22 23" key="1">
    <citation type="journal article" date="2014" name="Genome Announc.">
        <title>Draft Genome Sequence of Moraxella bovoculi Strain 237T (ATCC BAA-1259T) Isolated from a Calf with Infectious Bovine Keratoconjunctivitis.</title>
        <authorList>
            <person name="Calcutt M.J."/>
            <person name="Foecking M.F."/>
            <person name="Martin N.T."/>
            <person name="Mhlanga-Mutangadura T."/>
            <person name="Reilly T.J."/>
        </authorList>
    </citation>
    <scope>NUCLEOTIDE SEQUENCE [LARGE SCALE GENOMIC DNA]</scope>
    <source>
        <strain evidence="22 23">237</strain>
    </source>
</reference>
<dbReference type="InterPro" id="IPR000631">
    <property type="entry name" value="CARKD"/>
</dbReference>
<evidence type="ECO:0000256" key="1">
    <source>
        <dbReference type="ARBA" id="ARBA00000013"/>
    </source>
</evidence>
<feature type="binding site" evidence="17">
    <location>
        <position position="429"/>
    </location>
    <ligand>
        <name>AMP</name>
        <dbReference type="ChEBI" id="CHEBI:456215"/>
    </ligand>
</feature>
<dbReference type="PROSITE" id="PS01050">
    <property type="entry name" value="YJEF_C_2"/>
    <property type="match status" value="1"/>
</dbReference>
<dbReference type="GO" id="GO:0016301">
    <property type="term" value="F:kinase activity"/>
    <property type="evidence" value="ECO:0007669"/>
    <property type="project" value="UniProtKB-KW"/>
</dbReference>
<evidence type="ECO:0000256" key="5">
    <source>
        <dbReference type="ARBA" id="ARBA00022723"/>
    </source>
</evidence>
<dbReference type="GO" id="GO:0046872">
    <property type="term" value="F:metal ion binding"/>
    <property type="evidence" value="ECO:0007669"/>
    <property type="project" value="UniProtKB-UniRule"/>
</dbReference>
<comment type="catalytic activity">
    <reaction evidence="16 17 19">
        <text>(6S)-NADPHX + ADP = AMP + phosphate + NADPH + H(+)</text>
        <dbReference type="Rhea" id="RHEA:32235"/>
        <dbReference type="ChEBI" id="CHEBI:15378"/>
        <dbReference type="ChEBI" id="CHEBI:43474"/>
        <dbReference type="ChEBI" id="CHEBI:57783"/>
        <dbReference type="ChEBI" id="CHEBI:64076"/>
        <dbReference type="ChEBI" id="CHEBI:456215"/>
        <dbReference type="ChEBI" id="CHEBI:456216"/>
        <dbReference type="EC" id="4.2.1.136"/>
    </reaction>
</comment>
<feature type="binding site" evidence="18">
    <location>
        <position position="134"/>
    </location>
    <ligand>
        <name>(6S)-NADPHX</name>
        <dbReference type="ChEBI" id="CHEBI:64076"/>
    </ligand>
</feature>
<comment type="catalytic activity">
    <reaction evidence="15 17 19">
        <text>(6S)-NADHX + ADP = AMP + phosphate + NADH + H(+)</text>
        <dbReference type="Rhea" id="RHEA:32223"/>
        <dbReference type="ChEBI" id="CHEBI:15378"/>
        <dbReference type="ChEBI" id="CHEBI:43474"/>
        <dbReference type="ChEBI" id="CHEBI:57945"/>
        <dbReference type="ChEBI" id="CHEBI:64074"/>
        <dbReference type="ChEBI" id="CHEBI:456215"/>
        <dbReference type="ChEBI" id="CHEBI:456216"/>
        <dbReference type="EC" id="4.2.1.136"/>
    </reaction>
</comment>
<gene>
    <name evidence="17" type="primary">nnrD</name>
    <name evidence="18" type="synonym">nnrE</name>
    <name evidence="22" type="ORF">MBO_07303</name>
</gene>
<evidence type="ECO:0000259" key="20">
    <source>
        <dbReference type="PROSITE" id="PS51383"/>
    </source>
</evidence>
<evidence type="ECO:0000256" key="15">
    <source>
        <dbReference type="ARBA" id="ARBA00048238"/>
    </source>
</evidence>
<dbReference type="InterPro" id="IPR029056">
    <property type="entry name" value="Ribokinase-like"/>
</dbReference>
<feature type="binding site" evidence="18">
    <location>
        <position position="155"/>
    </location>
    <ligand>
        <name>K(+)</name>
        <dbReference type="ChEBI" id="CHEBI:29103"/>
    </ligand>
</feature>
<comment type="function">
    <text evidence="14 19">Bifunctional enzyme that catalyzes the epimerization of the S- and R-forms of NAD(P)HX and the dehydration of the S-form of NAD(P)HX at the expense of ADP, which is converted to AMP. This allows the repair of both epimers of NAD(P)HX, a damaged form of NAD(P)H that is a result of enzymatic or heat-dependent hydration.</text>
</comment>
<dbReference type="OrthoDB" id="9806925at2"/>
<dbReference type="NCBIfam" id="TIGR00196">
    <property type="entry name" value="yjeF_cterm"/>
    <property type="match status" value="1"/>
</dbReference>
<evidence type="ECO:0000256" key="16">
    <source>
        <dbReference type="ARBA" id="ARBA00049209"/>
    </source>
</evidence>
<dbReference type="PROSITE" id="PS51385">
    <property type="entry name" value="YJEF_N"/>
    <property type="match status" value="1"/>
</dbReference>
<proteinExistence type="inferred from homology"/>
<dbReference type="GO" id="GO:0052856">
    <property type="term" value="F:NAD(P)HX epimerase activity"/>
    <property type="evidence" value="ECO:0007669"/>
    <property type="project" value="UniProtKB-UniRule"/>
</dbReference>
<comment type="similarity">
    <text evidence="3 19">In the N-terminal section; belongs to the NnrE/AIBP family.</text>
</comment>
<dbReference type="SUPFAM" id="SSF64153">
    <property type="entry name" value="YjeF N-terminal domain-like"/>
    <property type="match status" value="1"/>
</dbReference>
<dbReference type="Gene3D" id="3.40.50.10260">
    <property type="entry name" value="YjeF N-terminal domain"/>
    <property type="match status" value="1"/>
</dbReference>
<evidence type="ECO:0000256" key="19">
    <source>
        <dbReference type="PIRNR" id="PIRNR017184"/>
    </source>
</evidence>
<evidence type="ECO:0000256" key="13">
    <source>
        <dbReference type="ARBA" id="ARBA00023268"/>
    </source>
</evidence>
<dbReference type="EC" id="4.2.1.136" evidence="19"/>
<dbReference type="RefSeq" id="WP_036366215.1">
    <property type="nucleotide sequence ID" value="NZ_AOMT01000026.1"/>
</dbReference>
<comment type="cofactor">
    <cofactor evidence="17">
        <name>Mg(2+)</name>
        <dbReference type="ChEBI" id="CHEBI:18420"/>
    </cofactor>
</comment>
<dbReference type="SUPFAM" id="SSF53613">
    <property type="entry name" value="Ribokinase-like"/>
    <property type="match status" value="1"/>
</dbReference>
<dbReference type="CDD" id="cd01171">
    <property type="entry name" value="YXKO-related"/>
    <property type="match status" value="1"/>
</dbReference>
<protein>
    <recommendedName>
        <fullName evidence="19">Bifunctional NAD(P)H-hydrate repair enzyme</fullName>
    </recommendedName>
    <alternativeName>
        <fullName evidence="19">Nicotinamide nucleotide repair protein</fullName>
    </alternativeName>
    <domain>
        <recommendedName>
            <fullName evidence="19">ADP-dependent (S)-NAD(P)H-hydrate dehydratase</fullName>
            <ecNumber evidence="19">4.2.1.136</ecNumber>
        </recommendedName>
        <alternativeName>
            <fullName evidence="19">ADP-dependent NAD(P)HX dehydratase</fullName>
        </alternativeName>
    </domain>
    <domain>
        <recommendedName>
            <fullName evidence="19">NAD(P)H-hydrate epimerase</fullName>
            <ecNumber evidence="19">5.1.99.6</ecNumber>
        </recommendedName>
    </domain>
</protein>
<dbReference type="HAMAP" id="MF_01965">
    <property type="entry name" value="NADHX_dehydratase"/>
    <property type="match status" value="1"/>
</dbReference>
<organism evidence="22 23">
    <name type="scientific">Moraxella bovoculi 237</name>
    <dbReference type="NCBI Taxonomy" id="743974"/>
    <lineage>
        <taxon>Bacteria</taxon>
        <taxon>Pseudomonadati</taxon>
        <taxon>Pseudomonadota</taxon>
        <taxon>Gammaproteobacteria</taxon>
        <taxon>Moraxellales</taxon>
        <taxon>Moraxellaceae</taxon>
        <taxon>Moraxella</taxon>
    </lineage>
</organism>
<evidence type="ECO:0000256" key="11">
    <source>
        <dbReference type="ARBA" id="ARBA00023235"/>
    </source>
</evidence>
<comment type="caution">
    <text evidence="22">The sequence shown here is derived from an EMBL/GenBank/DDBJ whole genome shotgun (WGS) entry which is preliminary data.</text>
</comment>
<keyword evidence="22" id="KW-0808">Transferase</keyword>
<feature type="binding site" evidence="18">
    <location>
        <position position="59"/>
    </location>
    <ligand>
        <name>K(+)</name>
        <dbReference type="ChEBI" id="CHEBI:29103"/>
    </ligand>
</feature>
<dbReference type="PROSITE" id="PS51383">
    <property type="entry name" value="YJEF_C_3"/>
    <property type="match status" value="1"/>
</dbReference>
<feature type="binding site" evidence="17">
    <location>
        <begin position="400"/>
        <end position="404"/>
    </location>
    <ligand>
        <name>AMP</name>
        <dbReference type="ChEBI" id="CHEBI:456215"/>
    </ligand>
</feature>
<comment type="catalytic activity">
    <reaction evidence="2 18 19">
        <text>(6R)-NADPHX = (6S)-NADPHX</text>
        <dbReference type="Rhea" id="RHEA:32227"/>
        <dbReference type="ChEBI" id="CHEBI:64076"/>
        <dbReference type="ChEBI" id="CHEBI:64077"/>
        <dbReference type="EC" id="5.1.99.6"/>
    </reaction>
</comment>
<evidence type="ECO:0000313" key="23">
    <source>
        <dbReference type="Proteomes" id="UP000035860"/>
    </source>
</evidence>
<comment type="function">
    <text evidence="18">Catalyzes the epimerization of the S- and R-forms of NAD(P)HX, a damaged form of NAD(P)H that is a result of enzymatic or heat-dependent hydration. This is a prerequisite for the S-specific NAD(P)H-hydrate dehydratase to allow the repair of both epimers of NAD(P)HX.</text>
</comment>
<comment type="function">
    <text evidence="17">Catalyzes the dehydration of the S-form of NAD(P)HX at the expense of ADP, which is converted to AMP. Together with NAD(P)HX epimerase, which catalyzes the epimerization of the S- and R-forms, the enzyme allows the repair of both epimers of NAD(P)HX, a damaged form of NAD(P)H that is a result of enzymatic or heat-dependent hydration.</text>
</comment>
<feature type="binding site" evidence="18">
    <location>
        <position position="152"/>
    </location>
    <ligand>
        <name>(6S)-NADPHX</name>
        <dbReference type="ChEBI" id="CHEBI:64076"/>
    </ligand>
</feature>
<keyword evidence="6 17" id="KW-0547">Nucleotide-binding</keyword>
<keyword evidence="13" id="KW-0511">Multifunctional enzyme</keyword>
<evidence type="ECO:0000256" key="14">
    <source>
        <dbReference type="ARBA" id="ARBA00025153"/>
    </source>
</evidence>
<dbReference type="EMBL" id="AOMT01000026">
    <property type="protein sequence ID" value="KDN24754.1"/>
    <property type="molecule type" value="Genomic_DNA"/>
</dbReference>
<dbReference type="PANTHER" id="PTHR12592">
    <property type="entry name" value="ATP-DEPENDENT (S)-NAD(P)H-HYDRATE DEHYDRATASE FAMILY MEMBER"/>
    <property type="match status" value="1"/>
</dbReference>
<dbReference type="AlphaFoldDB" id="A0A066UKS7"/>
<comment type="catalytic activity">
    <reaction evidence="1 18 19">
        <text>(6R)-NADHX = (6S)-NADHX</text>
        <dbReference type="Rhea" id="RHEA:32215"/>
        <dbReference type="ChEBI" id="CHEBI:64074"/>
        <dbReference type="ChEBI" id="CHEBI:64075"/>
        <dbReference type="EC" id="5.1.99.6"/>
    </reaction>
</comment>
<evidence type="ECO:0000256" key="4">
    <source>
        <dbReference type="ARBA" id="ARBA00009524"/>
    </source>
</evidence>
<dbReference type="GO" id="GO:0046496">
    <property type="term" value="P:nicotinamide nucleotide metabolic process"/>
    <property type="evidence" value="ECO:0007669"/>
    <property type="project" value="UniProtKB-UniRule"/>
</dbReference>
<dbReference type="NCBIfam" id="TIGR00197">
    <property type="entry name" value="yjeF_nterm"/>
    <property type="match status" value="1"/>
</dbReference>
<dbReference type="InterPro" id="IPR004443">
    <property type="entry name" value="YjeF_N_dom"/>
</dbReference>
<keyword evidence="10 17" id="KW-0520">NAD</keyword>
<evidence type="ECO:0000256" key="12">
    <source>
        <dbReference type="ARBA" id="ARBA00023239"/>
    </source>
</evidence>
<name>A0A066UKS7_9GAMM</name>